<dbReference type="AlphaFoldDB" id="A0A9K3LAC2"/>
<dbReference type="SMART" id="SM00554">
    <property type="entry name" value="FAS1"/>
    <property type="match status" value="1"/>
</dbReference>
<reference evidence="3" key="2">
    <citation type="submission" date="2021-04" db="EMBL/GenBank/DDBJ databases">
        <authorList>
            <person name="Podell S."/>
        </authorList>
    </citation>
    <scope>NUCLEOTIDE SEQUENCE</scope>
    <source>
        <strain evidence="3">Hildebrandi</strain>
    </source>
</reference>
<dbReference type="PROSITE" id="PS50213">
    <property type="entry name" value="FAS1"/>
    <property type="match status" value="1"/>
</dbReference>
<sequence length="239" mass="26724">MAMIRSTMKAQLLRLFVAVLFIASTWAFQNAFTIQSPSLSTSFDRRYSGNWSPLFVEENFYTQQPEGYDESQNLLAVRAFLQEYYSIFYSILEKNDDVWKAIAEDDIDKGEFGFTIFAPSNDVLNRIGDKKASQLMDPRNLETTQKIAGYHVIGETVTAEQLYNCGGVLTVSGEIPVERSITGGMFGIGGQEDGGVLINKARATQTWQVGTGLVHEVDGLVCPNIMWRYMDQLRIPGSS</sequence>
<dbReference type="OrthoDB" id="45064at2759"/>
<evidence type="ECO:0000256" key="1">
    <source>
        <dbReference type="SAM" id="SignalP"/>
    </source>
</evidence>
<accession>A0A9K3LAC2</accession>
<gene>
    <name evidence="3" type="ORF">IV203_015244</name>
</gene>
<evidence type="ECO:0000259" key="2">
    <source>
        <dbReference type="PROSITE" id="PS50213"/>
    </source>
</evidence>
<dbReference type="Pfam" id="PF02469">
    <property type="entry name" value="Fasciclin"/>
    <property type="match status" value="1"/>
</dbReference>
<proteinExistence type="predicted"/>
<dbReference type="Proteomes" id="UP000693970">
    <property type="component" value="Unassembled WGS sequence"/>
</dbReference>
<reference evidence="3" key="1">
    <citation type="journal article" date="2021" name="Sci. Rep.">
        <title>Diploid genomic architecture of Nitzschia inconspicua, an elite biomass production diatom.</title>
        <authorList>
            <person name="Oliver A."/>
            <person name="Podell S."/>
            <person name="Pinowska A."/>
            <person name="Traller J.C."/>
            <person name="Smith S.R."/>
            <person name="McClure R."/>
            <person name="Beliaev A."/>
            <person name="Bohutskyi P."/>
            <person name="Hill E.A."/>
            <person name="Rabines A."/>
            <person name="Zheng H."/>
            <person name="Allen L.Z."/>
            <person name="Kuo A."/>
            <person name="Grigoriev I.V."/>
            <person name="Allen A.E."/>
            <person name="Hazlebeck D."/>
            <person name="Allen E.E."/>
        </authorList>
    </citation>
    <scope>NUCLEOTIDE SEQUENCE</scope>
    <source>
        <strain evidence="3">Hildebrandi</strain>
    </source>
</reference>
<comment type="caution">
    <text evidence="3">The sequence shown here is derived from an EMBL/GenBank/DDBJ whole genome shotgun (WGS) entry which is preliminary data.</text>
</comment>
<feature type="chain" id="PRO_5039930678" evidence="1">
    <location>
        <begin position="28"/>
        <end position="239"/>
    </location>
</feature>
<dbReference type="EMBL" id="JAGRRH010000014">
    <property type="protein sequence ID" value="KAG7358655.1"/>
    <property type="molecule type" value="Genomic_DNA"/>
</dbReference>
<name>A0A9K3LAC2_9STRA</name>
<feature type="domain" description="FAS1" evidence="2">
    <location>
        <begin position="72"/>
        <end position="221"/>
    </location>
</feature>
<evidence type="ECO:0000313" key="4">
    <source>
        <dbReference type="Proteomes" id="UP000693970"/>
    </source>
</evidence>
<protein>
    <submittedName>
        <fullName evidence="3">Fasciclin domain containing protein</fullName>
    </submittedName>
</protein>
<keyword evidence="4" id="KW-1185">Reference proteome</keyword>
<dbReference type="InterPro" id="IPR000782">
    <property type="entry name" value="FAS1_domain"/>
</dbReference>
<organism evidence="3 4">
    <name type="scientific">Nitzschia inconspicua</name>
    <dbReference type="NCBI Taxonomy" id="303405"/>
    <lineage>
        <taxon>Eukaryota</taxon>
        <taxon>Sar</taxon>
        <taxon>Stramenopiles</taxon>
        <taxon>Ochrophyta</taxon>
        <taxon>Bacillariophyta</taxon>
        <taxon>Bacillariophyceae</taxon>
        <taxon>Bacillariophycidae</taxon>
        <taxon>Bacillariales</taxon>
        <taxon>Bacillariaceae</taxon>
        <taxon>Nitzschia</taxon>
    </lineage>
</organism>
<feature type="signal peptide" evidence="1">
    <location>
        <begin position="1"/>
        <end position="27"/>
    </location>
</feature>
<keyword evidence="1" id="KW-0732">Signal</keyword>
<evidence type="ECO:0000313" key="3">
    <source>
        <dbReference type="EMBL" id="KAG7358655.1"/>
    </source>
</evidence>